<dbReference type="AlphaFoldDB" id="A0ABC9NJI4"/>
<evidence type="ECO:0000313" key="2">
    <source>
        <dbReference type="Proteomes" id="UP000003042"/>
    </source>
</evidence>
<accession>A0ABC9NJI4</accession>
<comment type="caution">
    <text evidence="1">The sequence shown here is derived from an EMBL/GenBank/DDBJ whole genome shotgun (WGS) entry which is preliminary data.</text>
</comment>
<protein>
    <submittedName>
        <fullName evidence="1">Uncharacterized protein</fullName>
    </submittedName>
</protein>
<proteinExistence type="predicted"/>
<dbReference type="EMBL" id="ABKX01000012">
    <property type="protein sequence ID" value="EDS90375.1"/>
    <property type="molecule type" value="Genomic_DNA"/>
</dbReference>
<sequence>MRRERLIRDTKSINSTGFVGLISVAHQAILPLSADAAAG</sequence>
<gene>
    <name evidence="1" type="ORF">ESCAB7627_4061</name>
</gene>
<reference evidence="1 2" key="1">
    <citation type="submission" date="2008-02" db="EMBL/GenBank/DDBJ databases">
        <title>Annotation of Escherichia albertii TW07627.</title>
        <authorList>
            <person name="Sutton G."/>
            <person name="Whittam T.S."/>
            <person name="Sebastian Y."/>
        </authorList>
    </citation>
    <scope>NUCLEOTIDE SEQUENCE [LARGE SCALE GENOMIC DNA]</scope>
    <source>
        <strain evidence="1 2">TW07627</strain>
    </source>
</reference>
<name>A0ABC9NJI4_ESCAT</name>
<dbReference type="Proteomes" id="UP000003042">
    <property type="component" value="Unassembled WGS sequence"/>
</dbReference>
<organism evidence="1 2">
    <name type="scientific">Escherichia albertii (strain TW07627)</name>
    <dbReference type="NCBI Taxonomy" id="502347"/>
    <lineage>
        <taxon>Bacteria</taxon>
        <taxon>Pseudomonadati</taxon>
        <taxon>Pseudomonadota</taxon>
        <taxon>Gammaproteobacteria</taxon>
        <taxon>Enterobacterales</taxon>
        <taxon>Enterobacteriaceae</taxon>
        <taxon>Escherichia</taxon>
    </lineage>
</organism>
<evidence type="ECO:0000313" key="1">
    <source>
        <dbReference type="EMBL" id="EDS90375.1"/>
    </source>
</evidence>